<organism evidence="3 4">
    <name type="scientific">Actinidia rufa</name>
    <dbReference type="NCBI Taxonomy" id="165716"/>
    <lineage>
        <taxon>Eukaryota</taxon>
        <taxon>Viridiplantae</taxon>
        <taxon>Streptophyta</taxon>
        <taxon>Embryophyta</taxon>
        <taxon>Tracheophyta</taxon>
        <taxon>Spermatophyta</taxon>
        <taxon>Magnoliopsida</taxon>
        <taxon>eudicotyledons</taxon>
        <taxon>Gunneridae</taxon>
        <taxon>Pentapetalae</taxon>
        <taxon>asterids</taxon>
        <taxon>Ericales</taxon>
        <taxon>Actinidiaceae</taxon>
        <taxon>Actinidia</taxon>
    </lineage>
</organism>
<name>A0A7J0GHV0_9ERIC</name>
<dbReference type="Pfam" id="PF06708">
    <property type="entry name" value="DUF1195"/>
    <property type="match status" value="1"/>
</dbReference>
<dbReference type="PANTHER" id="PTHR34358:SF2">
    <property type="entry name" value="OS03G0411600 PROTEIN"/>
    <property type="match status" value="1"/>
</dbReference>
<feature type="transmembrane region" description="Helical" evidence="2">
    <location>
        <begin position="34"/>
        <end position="55"/>
    </location>
</feature>
<dbReference type="AlphaFoldDB" id="A0A7J0GHV0"/>
<keyword evidence="3" id="KW-0813">Transport</keyword>
<dbReference type="InterPro" id="IPR010608">
    <property type="entry name" value="DUF1195"/>
</dbReference>
<dbReference type="Proteomes" id="UP000585474">
    <property type="component" value="Unassembled WGS sequence"/>
</dbReference>
<dbReference type="PANTHER" id="PTHR34358">
    <property type="entry name" value="OS03G0411600 PROTEIN"/>
    <property type="match status" value="1"/>
</dbReference>
<keyword evidence="3" id="KW-0762">Sugar transport</keyword>
<proteinExistence type="predicted"/>
<keyword evidence="2" id="KW-0472">Membrane</keyword>
<reference evidence="3 4" key="1">
    <citation type="submission" date="2019-07" db="EMBL/GenBank/DDBJ databases">
        <title>De Novo Assembly of kiwifruit Actinidia rufa.</title>
        <authorList>
            <person name="Sugita-Konishi S."/>
            <person name="Sato K."/>
            <person name="Mori E."/>
            <person name="Abe Y."/>
            <person name="Kisaki G."/>
            <person name="Hamano K."/>
            <person name="Suezawa K."/>
            <person name="Otani M."/>
            <person name="Fukuda T."/>
            <person name="Manabe T."/>
            <person name="Gomi K."/>
            <person name="Tabuchi M."/>
            <person name="Akimitsu K."/>
            <person name="Kataoka I."/>
        </authorList>
    </citation>
    <scope>NUCLEOTIDE SEQUENCE [LARGE SCALE GENOMIC DNA]</scope>
    <source>
        <strain evidence="4">cv. Fuchu</strain>
    </source>
</reference>
<feature type="compositionally biased region" description="Polar residues" evidence="1">
    <location>
        <begin position="142"/>
        <end position="153"/>
    </location>
</feature>
<evidence type="ECO:0000256" key="1">
    <source>
        <dbReference type="SAM" id="MobiDB-lite"/>
    </source>
</evidence>
<gene>
    <name evidence="3" type="ORF">Acr_21g0009070</name>
</gene>
<protein>
    <submittedName>
        <fullName evidence="3">Sugar transporter, putative</fullName>
    </submittedName>
</protein>
<feature type="region of interest" description="Disordered" evidence="1">
    <location>
        <begin position="142"/>
        <end position="182"/>
    </location>
</feature>
<keyword evidence="2" id="KW-1133">Transmembrane helix</keyword>
<sequence>MKDEEAQKATVTTSNWKKEGSNGGLILGKGRYKLWALAAILSLALWSVFTGTVTLKWSAGNLSDHFHYPILHDLDILELEEREKLVRQMWDVYTHSNTIRLPSFWTEAFKAAYEDLTSDVPGVRDAAVSEIAGMSLRSISVQSSTAPSKSTRGGRNISKHSEKDKKVVATVGTNEYQEQHSK</sequence>
<accession>A0A7J0GHV0</accession>
<keyword evidence="4" id="KW-1185">Reference proteome</keyword>
<evidence type="ECO:0000313" key="4">
    <source>
        <dbReference type="Proteomes" id="UP000585474"/>
    </source>
</evidence>
<keyword evidence="2" id="KW-0812">Transmembrane</keyword>
<evidence type="ECO:0000256" key="2">
    <source>
        <dbReference type="SAM" id="Phobius"/>
    </source>
</evidence>
<comment type="caution">
    <text evidence="3">The sequence shown here is derived from an EMBL/GenBank/DDBJ whole genome shotgun (WGS) entry which is preliminary data.</text>
</comment>
<evidence type="ECO:0000313" key="3">
    <source>
        <dbReference type="EMBL" id="GFZ10308.1"/>
    </source>
</evidence>
<dbReference type="OrthoDB" id="2020737at2759"/>
<dbReference type="EMBL" id="BJWL01000021">
    <property type="protein sequence ID" value="GFZ10308.1"/>
    <property type="molecule type" value="Genomic_DNA"/>
</dbReference>